<keyword evidence="1" id="KW-0732">Signal</keyword>
<evidence type="ECO:0000313" key="2">
    <source>
        <dbReference type="EMBL" id="MFC7292980.1"/>
    </source>
</evidence>
<feature type="signal peptide" evidence="1">
    <location>
        <begin position="1"/>
        <end position="24"/>
    </location>
</feature>
<protein>
    <recommendedName>
        <fullName evidence="4">Beta-lactamase</fullName>
    </recommendedName>
</protein>
<feature type="chain" id="PRO_5045299639" description="Beta-lactamase" evidence="1">
    <location>
        <begin position="25"/>
        <end position="122"/>
    </location>
</feature>
<reference evidence="3" key="1">
    <citation type="journal article" date="2019" name="Int. J. Syst. Evol. Microbiol.">
        <title>The Global Catalogue of Microorganisms (GCM) 10K type strain sequencing project: providing services to taxonomists for standard genome sequencing and annotation.</title>
        <authorList>
            <consortium name="The Broad Institute Genomics Platform"/>
            <consortium name="The Broad Institute Genome Sequencing Center for Infectious Disease"/>
            <person name="Wu L."/>
            <person name="Ma J."/>
        </authorList>
    </citation>
    <scope>NUCLEOTIDE SEQUENCE [LARGE SCALE GENOMIC DNA]</scope>
    <source>
        <strain evidence="3">CCUG 51308</strain>
    </source>
</reference>
<accession>A0ABW2IQA3</accession>
<gene>
    <name evidence="2" type="ORF">ACFQS8_15270</name>
</gene>
<proteinExistence type="predicted"/>
<dbReference type="RefSeq" id="WP_382168979.1">
    <property type="nucleotide sequence ID" value="NZ_JBHTBR010000009.1"/>
</dbReference>
<name>A0ABW2IQA3_9PROT</name>
<evidence type="ECO:0000256" key="1">
    <source>
        <dbReference type="SAM" id="SignalP"/>
    </source>
</evidence>
<dbReference type="Proteomes" id="UP001596492">
    <property type="component" value="Unassembled WGS sequence"/>
</dbReference>
<sequence>MNLRDLAVFTLVFSVFGLTTPAFAQDKMSKKQMEKMIANCLEADDLTPCETYVERRLGTLDSQVAQIMMISLKLGQSCYKDDADACVNAGLINTKLNGKKQGNIFYKRACDLGNEEGCKALK</sequence>
<dbReference type="EMBL" id="JBHTBR010000009">
    <property type="protein sequence ID" value="MFC7292980.1"/>
    <property type="molecule type" value="Genomic_DNA"/>
</dbReference>
<evidence type="ECO:0008006" key="4">
    <source>
        <dbReference type="Google" id="ProtNLM"/>
    </source>
</evidence>
<evidence type="ECO:0000313" key="3">
    <source>
        <dbReference type="Proteomes" id="UP001596492"/>
    </source>
</evidence>
<keyword evidence="3" id="KW-1185">Reference proteome</keyword>
<comment type="caution">
    <text evidence="2">The sequence shown here is derived from an EMBL/GenBank/DDBJ whole genome shotgun (WGS) entry which is preliminary data.</text>
</comment>
<organism evidence="2 3">
    <name type="scientific">Hirschia litorea</name>
    <dbReference type="NCBI Taxonomy" id="1199156"/>
    <lineage>
        <taxon>Bacteria</taxon>
        <taxon>Pseudomonadati</taxon>
        <taxon>Pseudomonadota</taxon>
        <taxon>Alphaproteobacteria</taxon>
        <taxon>Hyphomonadales</taxon>
        <taxon>Hyphomonadaceae</taxon>
        <taxon>Hirschia</taxon>
    </lineage>
</organism>